<feature type="signal peptide" evidence="1">
    <location>
        <begin position="1"/>
        <end position="16"/>
    </location>
</feature>
<keyword evidence="3" id="KW-1185">Reference proteome</keyword>
<organism evidence="2 3">
    <name type="scientific">Blattamonas nauphoetae</name>
    <dbReference type="NCBI Taxonomy" id="2049346"/>
    <lineage>
        <taxon>Eukaryota</taxon>
        <taxon>Metamonada</taxon>
        <taxon>Preaxostyla</taxon>
        <taxon>Oxymonadida</taxon>
        <taxon>Blattamonas</taxon>
    </lineage>
</organism>
<accession>A0ABQ9WQI9</accession>
<comment type="caution">
    <text evidence="2">The sequence shown here is derived from an EMBL/GenBank/DDBJ whole genome shotgun (WGS) entry which is preliminary data.</text>
</comment>
<evidence type="ECO:0000256" key="1">
    <source>
        <dbReference type="SAM" id="SignalP"/>
    </source>
</evidence>
<gene>
    <name evidence="2" type="ORF">BLNAU_23353</name>
</gene>
<name>A0ABQ9WQI9_9EUKA</name>
<evidence type="ECO:0000313" key="3">
    <source>
        <dbReference type="Proteomes" id="UP001281761"/>
    </source>
</evidence>
<sequence length="1079" mass="115783">MQMLLLICSILHCADGSYKDFDAVYERKLAENNLDSNSESMDLSFDSGLYWTNGIGIDSKSVELHGNKTWLTHRAKVQNDRKDYTDESTIRQTTKLSHPERWMMEVRNSSLTMRSFGLDAGMAGTTIRLVVGSSVDVIDSELLSNMECSGFVVADWVGSGSSRIVIVGSSHKSSTQNVILPLVGRGYGQLNTNNEEWKEGAEGFGDGCVEREEIIGVGLSFDSMHLGLGTGPLFSFVGKSLWSGSEISTELGSSNVLNVTSSFEIREGSGSRSGLGVGSCVWERVVGSRISLSTNHDMGTGLCGARLGFNVVCVNTSFSSCVRTSNAVIAETHENITQYVIGRTFADSSSGMTSVSFTLCTFNDMTFAAETLPGGAAICLDASCSSLTITQCFFHKCTCTAVSNRGGAIFIRESRTDCPITISLSSFTECALSGASNNFAGSMFCQSGSAISMSDCLFEKSTALWDGAVSLWHLSLATLSNCAFVACSSKSNGGAMQVFVVTTIDLSFLQFRGCSSGDKKSNDIYFDTMQAPKVTEDTVKFCDSTSARPNVYLATGTGWDLSYIVPHFEFTPTVEVSVSISGETATVTATASTGVNGTMGILLNGSNVPRLVHVPFGSSLETSTTGSAVVSSGANGVLKPATYSFRAWSVPSIYLSSLHAADSSLSADGNTTRIVLGGMNLGEGSYSMLIRNGDDTFNISLTRSDSTTLVGSAPLHPLEAPERLEWSTEYEVVKVMRLEGGLEENVHLTNRIAITTPTEPARICSCTRAVLNKDRTEVMLQLEGRALGDPLGSIWVSFGDTFWKSVVMRRISETLCEADFLVASSESVTHLKYKGEYTACLKPAETSTLLVDSGITVRVPAPPSFFEVKFEFTNSLGTGCIAILTGTDLVVGTEYEVRLNTSHTFSIVVKLSTRAESSEMLIGFEGALAYSADILIDSIEPTDEESGVVLIPSPFPGQTQARPNVNAIFVDTETGNNDWTCGNFYGPCSTMDVAWRIMRTLDVSQPTLYLLKDTSLSSQMTIESGMLVLIQNGTHNDPSLNIPSSAAESATSALIVAWDPIRPISPFFDLTSCFLSIRL</sequence>
<evidence type="ECO:0000313" key="2">
    <source>
        <dbReference type="EMBL" id="KAK2941731.1"/>
    </source>
</evidence>
<protein>
    <submittedName>
        <fullName evidence="2">Uncharacterized protein</fullName>
    </submittedName>
</protein>
<dbReference type="Proteomes" id="UP001281761">
    <property type="component" value="Unassembled WGS sequence"/>
</dbReference>
<feature type="chain" id="PRO_5046772509" evidence="1">
    <location>
        <begin position="17"/>
        <end position="1079"/>
    </location>
</feature>
<keyword evidence="1" id="KW-0732">Signal</keyword>
<reference evidence="2 3" key="1">
    <citation type="journal article" date="2022" name="bioRxiv">
        <title>Genomics of Preaxostyla Flagellates Illuminates Evolutionary Transitions and the Path Towards Mitochondrial Loss.</title>
        <authorList>
            <person name="Novak L.V.F."/>
            <person name="Treitli S.C."/>
            <person name="Pyrih J."/>
            <person name="Halakuc P."/>
            <person name="Pipaliya S.V."/>
            <person name="Vacek V."/>
            <person name="Brzon O."/>
            <person name="Soukal P."/>
            <person name="Eme L."/>
            <person name="Dacks J.B."/>
            <person name="Karnkowska A."/>
            <person name="Elias M."/>
            <person name="Hampl V."/>
        </authorList>
    </citation>
    <scope>NUCLEOTIDE SEQUENCE [LARGE SCALE GENOMIC DNA]</scope>
    <source>
        <strain evidence="2">NAU3</strain>
        <tissue evidence="2">Gut</tissue>
    </source>
</reference>
<dbReference type="EMBL" id="JARBJD010000470">
    <property type="protein sequence ID" value="KAK2941731.1"/>
    <property type="molecule type" value="Genomic_DNA"/>
</dbReference>
<proteinExistence type="predicted"/>